<sequence>MIPIIQVSPTNRSYRGIFNQGEKILIVVLLTN</sequence>
<organism evidence="1">
    <name type="scientific">marine metagenome</name>
    <dbReference type="NCBI Taxonomy" id="408172"/>
    <lineage>
        <taxon>unclassified sequences</taxon>
        <taxon>metagenomes</taxon>
        <taxon>ecological metagenomes</taxon>
    </lineage>
</organism>
<dbReference type="AlphaFoldDB" id="A0A382BQ83"/>
<dbReference type="EMBL" id="UINC01030716">
    <property type="protein sequence ID" value="SVB15562.1"/>
    <property type="molecule type" value="Genomic_DNA"/>
</dbReference>
<gene>
    <name evidence="1" type="ORF">METZ01_LOCUS168416</name>
</gene>
<evidence type="ECO:0000313" key="1">
    <source>
        <dbReference type="EMBL" id="SVB15562.1"/>
    </source>
</evidence>
<name>A0A382BQ83_9ZZZZ</name>
<reference evidence="1" key="1">
    <citation type="submission" date="2018-05" db="EMBL/GenBank/DDBJ databases">
        <authorList>
            <person name="Lanie J.A."/>
            <person name="Ng W.-L."/>
            <person name="Kazmierczak K.M."/>
            <person name="Andrzejewski T.M."/>
            <person name="Davidsen T.M."/>
            <person name="Wayne K.J."/>
            <person name="Tettelin H."/>
            <person name="Glass J.I."/>
            <person name="Rusch D."/>
            <person name="Podicherti R."/>
            <person name="Tsui H.-C.T."/>
            <person name="Winkler M.E."/>
        </authorList>
    </citation>
    <scope>NUCLEOTIDE SEQUENCE</scope>
</reference>
<accession>A0A382BQ83</accession>
<protein>
    <submittedName>
        <fullName evidence="1">Uncharacterized protein</fullName>
    </submittedName>
</protein>
<proteinExistence type="predicted"/>